<dbReference type="InterPro" id="IPR004646">
    <property type="entry name" value="Fe-S_hydro-lyase_TtdA-typ_cat"/>
</dbReference>
<evidence type="ECO:0000256" key="4">
    <source>
        <dbReference type="ARBA" id="ARBA00023004"/>
    </source>
</evidence>
<dbReference type="AlphaFoldDB" id="A0AAF0FSE6"/>
<reference evidence="8" key="1">
    <citation type="submission" date="2022-01" db="EMBL/GenBank/DDBJ databases">
        <title>Complete genome of Methanomicrobium antiquum DSM 21220.</title>
        <authorList>
            <person name="Chen S.-C."/>
            <person name="You Y.-T."/>
            <person name="Zhou Y.-Z."/>
            <person name="Lai M.-C."/>
        </authorList>
    </citation>
    <scope>NUCLEOTIDE SEQUENCE</scope>
    <source>
        <strain evidence="8">DSM 21220</strain>
    </source>
</reference>
<dbReference type="InterPro" id="IPR051208">
    <property type="entry name" value="Class-I_Fumarase/Tartrate_DH"/>
</dbReference>
<evidence type="ECO:0000259" key="7">
    <source>
        <dbReference type="Pfam" id="PF05681"/>
    </source>
</evidence>
<dbReference type="GO" id="GO:0051539">
    <property type="term" value="F:4 iron, 4 sulfur cluster binding"/>
    <property type="evidence" value="ECO:0007669"/>
    <property type="project" value="UniProtKB-KW"/>
</dbReference>
<dbReference type="PANTHER" id="PTHR30389">
    <property type="entry name" value="FUMARATE HYDRATASE-RELATED"/>
    <property type="match status" value="1"/>
</dbReference>
<evidence type="ECO:0000256" key="5">
    <source>
        <dbReference type="ARBA" id="ARBA00023014"/>
    </source>
</evidence>
<keyword evidence="6 8" id="KW-0456">Lyase</keyword>
<organism evidence="8 9">
    <name type="scientific">Methanomicrobium antiquum</name>
    <dbReference type="NCBI Taxonomy" id="487686"/>
    <lineage>
        <taxon>Archaea</taxon>
        <taxon>Methanobacteriati</taxon>
        <taxon>Methanobacteriota</taxon>
        <taxon>Stenosarchaea group</taxon>
        <taxon>Methanomicrobia</taxon>
        <taxon>Methanomicrobiales</taxon>
        <taxon>Methanomicrobiaceae</taxon>
        <taxon>Methanomicrobium</taxon>
    </lineage>
</organism>
<feature type="domain" description="Fe-S hydro-lyase tartrate dehydratase alpha-type catalytic" evidence="7">
    <location>
        <begin position="8"/>
        <end position="270"/>
    </location>
</feature>
<dbReference type="PANTHER" id="PTHR30389:SF17">
    <property type="entry name" value="L(+)-TARTRATE DEHYDRATASE SUBUNIT ALPHA-RELATED"/>
    <property type="match status" value="1"/>
</dbReference>
<dbReference type="NCBIfam" id="TIGR00722">
    <property type="entry name" value="ttdA_fumA_fumB"/>
    <property type="match status" value="1"/>
</dbReference>
<proteinExistence type="inferred from homology"/>
<dbReference type="EMBL" id="CP091092">
    <property type="protein sequence ID" value="WFN37276.1"/>
    <property type="molecule type" value="Genomic_DNA"/>
</dbReference>
<comment type="similarity">
    <text evidence="1">Belongs to the class-I fumarase family.</text>
</comment>
<dbReference type="Pfam" id="PF05681">
    <property type="entry name" value="Fumerase"/>
    <property type="match status" value="1"/>
</dbReference>
<evidence type="ECO:0000313" key="8">
    <source>
        <dbReference type="EMBL" id="WFN37276.1"/>
    </source>
</evidence>
<dbReference type="RefSeq" id="WP_278100115.1">
    <property type="nucleotide sequence ID" value="NZ_CP091092.1"/>
</dbReference>
<dbReference type="GO" id="GO:0046872">
    <property type="term" value="F:metal ion binding"/>
    <property type="evidence" value="ECO:0007669"/>
    <property type="project" value="UniProtKB-KW"/>
</dbReference>
<dbReference type="GO" id="GO:0004333">
    <property type="term" value="F:fumarate hydratase activity"/>
    <property type="evidence" value="ECO:0007669"/>
    <property type="project" value="UniProtKB-EC"/>
</dbReference>
<dbReference type="KEGG" id="manq:L1994_02495"/>
<sequence>MLKLRISKATEKAVREAEIHLPDDFKLALEKTIKKETNPVAKAEYENILENLKQAESLCAPICQDTGLHIFFVNLPPEIPLSFDIYEGIYEGVRQATEKIPLRPNAVDPITRKNSGDNTGTGTPAIHIIPGEAGSAFTITAIPKGGGSENMSRLCMLLPSEVSKIKSFVVETMLIAGGRPCPPVVLGVGIGSTFDGVAALAKEALLEPVDVMDEFEQEICDSVNELGIGPMGLGGDTTCIAVKVKRGHCHTASLPVAVNVQCWVNRRATVEVDMEGLF</sequence>
<keyword evidence="3" id="KW-0479">Metal-binding</keyword>
<evidence type="ECO:0000256" key="2">
    <source>
        <dbReference type="ARBA" id="ARBA00022485"/>
    </source>
</evidence>
<keyword evidence="5" id="KW-0411">Iron-sulfur</keyword>
<dbReference type="NCBIfam" id="NF004885">
    <property type="entry name" value="PRK06246.1"/>
    <property type="match status" value="1"/>
</dbReference>
<evidence type="ECO:0000256" key="3">
    <source>
        <dbReference type="ARBA" id="ARBA00022723"/>
    </source>
</evidence>
<protein>
    <submittedName>
        <fullName evidence="8">Fumarate hydratase</fullName>
        <ecNumber evidence="8">4.2.1.2</ecNumber>
    </submittedName>
</protein>
<keyword evidence="4" id="KW-0408">Iron</keyword>
<dbReference type="GeneID" id="79949228"/>
<keyword evidence="9" id="KW-1185">Reference proteome</keyword>
<keyword evidence="2" id="KW-0004">4Fe-4S</keyword>
<evidence type="ECO:0000256" key="1">
    <source>
        <dbReference type="ARBA" id="ARBA00008876"/>
    </source>
</evidence>
<name>A0AAF0FSE6_9EURY</name>
<dbReference type="EC" id="4.2.1.2" evidence="8"/>
<evidence type="ECO:0000256" key="6">
    <source>
        <dbReference type="ARBA" id="ARBA00023239"/>
    </source>
</evidence>
<evidence type="ECO:0000313" key="9">
    <source>
        <dbReference type="Proteomes" id="UP001218895"/>
    </source>
</evidence>
<gene>
    <name evidence="8" type="ORF">L1994_02495</name>
</gene>
<accession>A0AAF0FSE6</accession>
<dbReference type="Proteomes" id="UP001218895">
    <property type="component" value="Chromosome"/>
</dbReference>